<dbReference type="InterPro" id="IPR003447">
    <property type="entry name" value="FEMABX"/>
</dbReference>
<dbReference type="SUPFAM" id="SSF55729">
    <property type="entry name" value="Acyl-CoA N-acyltransferases (Nat)"/>
    <property type="match status" value="1"/>
</dbReference>
<dbReference type="InterPro" id="IPR050644">
    <property type="entry name" value="PG_Glycine_Bridge_Synth"/>
</dbReference>
<evidence type="ECO:0000256" key="4">
    <source>
        <dbReference type="ARBA" id="ARBA00022984"/>
    </source>
</evidence>
<organism evidence="8 9">
    <name type="scientific">Devosia oryzisoli</name>
    <dbReference type="NCBI Taxonomy" id="2774138"/>
    <lineage>
        <taxon>Bacteria</taxon>
        <taxon>Pseudomonadati</taxon>
        <taxon>Pseudomonadota</taxon>
        <taxon>Alphaproteobacteria</taxon>
        <taxon>Hyphomicrobiales</taxon>
        <taxon>Devosiaceae</taxon>
        <taxon>Devosia</taxon>
    </lineage>
</organism>
<keyword evidence="2" id="KW-0808">Transferase</keyword>
<dbReference type="GO" id="GO:0009252">
    <property type="term" value="P:peptidoglycan biosynthetic process"/>
    <property type="evidence" value="ECO:0007669"/>
    <property type="project" value="UniProtKB-KW"/>
</dbReference>
<dbReference type="GO" id="GO:0016755">
    <property type="term" value="F:aminoacyltransferase activity"/>
    <property type="evidence" value="ECO:0007669"/>
    <property type="project" value="InterPro"/>
</dbReference>
<keyword evidence="6" id="KW-0961">Cell wall biogenesis/degradation</keyword>
<accession>A0A927IP72</accession>
<dbReference type="GO" id="GO:0071555">
    <property type="term" value="P:cell wall organization"/>
    <property type="evidence" value="ECO:0007669"/>
    <property type="project" value="UniProtKB-KW"/>
</dbReference>
<comment type="caution">
    <text evidence="8">The sequence shown here is derived from an EMBL/GenBank/DDBJ whole genome shotgun (WGS) entry which is preliminary data.</text>
</comment>
<dbReference type="PANTHER" id="PTHR36174">
    <property type="entry name" value="LIPID II:GLYCINE GLYCYLTRANSFERASE"/>
    <property type="match status" value="1"/>
</dbReference>
<dbReference type="PANTHER" id="PTHR36174:SF1">
    <property type="entry name" value="LIPID II:GLYCINE GLYCYLTRANSFERASE"/>
    <property type="match status" value="1"/>
</dbReference>
<dbReference type="InterPro" id="IPR038740">
    <property type="entry name" value="BioF2-like_GNAT_dom"/>
</dbReference>
<comment type="similarity">
    <text evidence="1">Belongs to the FemABX family.</text>
</comment>
<keyword evidence="5" id="KW-0012">Acyltransferase</keyword>
<evidence type="ECO:0000259" key="7">
    <source>
        <dbReference type="Pfam" id="PF13480"/>
    </source>
</evidence>
<dbReference type="Proteomes" id="UP000654108">
    <property type="component" value="Unassembled WGS sequence"/>
</dbReference>
<dbReference type="InterPro" id="IPR016181">
    <property type="entry name" value="Acyl_CoA_acyltransferase"/>
</dbReference>
<name>A0A927IP72_9HYPH</name>
<reference evidence="8" key="1">
    <citation type="submission" date="2020-09" db="EMBL/GenBank/DDBJ databases">
        <title>Genome seq and assembly of Devosia sp.</title>
        <authorList>
            <person name="Chhetri G."/>
        </authorList>
    </citation>
    <scope>NUCLEOTIDE SEQUENCE</scope>
    <source>
        <strain evidence="8">PTR5</strain>
    </source>
</reference>
<sequence>MSITADLGLSSVDLPAAGPRLSDAALALVARKVSGAEWDSIVSGFDAVCQEQLYAFAVRRWPGVAQEPVIFEHGGRIVGGALMMIQSLPLGLARIAVSKWAPMLANVADPAAATIHRGMVDALVAEYCQRRGMMLSILPRASTDPINAEYVALRERGFQRGSSLLFPNRYIVNLRLDDEAQRKSFQQTWRRQLNKAEKSDLTFEHGGAERIEDFKVLYTAMTDRKQFPDHSAYDTIDGLMALDEPLRPELFFVRHQGELVAGALIFKAGDRAVYLYGATNDKALPLRAGYFMHWHIIRWLRDNTRAHWYDLGGTDGFQGLHQFKKGMVGDAGVIRPVPPVANYATRPLAYLFGAGAFAARDALHAARRKLDGWRNPKARFDQEPHVTEDYLK</sequence>
<keyword evidence="4" id="KW-0573">Peptidoglycan synthesis</keyword>
<dbReference type="GO" id="GO:0008360">
    <property type="term" value="P:regulation of cell shape"/>
    <property type="evidence" value="ECO:0007669"/>
    <property type="project" value="UniProtKB-KW"/>
</dbReference>
<dbReference type="Gene3D" id="3.40.630.30">
    <property type="match status" value="1"/>
</dbReference>
<dbReference type="Pfam" id="PF13480">
    <property type="entry name" value="Acetyltransf_6"/>
    <property type="match status" value="1"/>
</dbReference>
<evidence type="ECO:0000256" key="3">
    <source>
        <dbReference type="ARBA" id="ARBA00022960"/>
    </source>
</evidence>
<dbReference type="RefSeq" id="WP_191772351.1">
    <property type="nucleotide sequence ID" value="NZ_JACYFU010000001.1"/>
</dbReference>
<evidence type="ECO:0000256" key="5">
    <source>
        <dbReference type="ARBA" id="ARBA00023315"/>
    </source>
</evidence>
<evidence type="ECO:0000313" key="8">
    <source>
        <dbReference type="EMBL" id="MBD8064245.1"/>
    </source>
</evidence>
<keyword evidence="9" id="KW-1185">Reference proteome</keyword>
<evidence type="ECO:0000256" key="6">
    <source>
        <dbReference type="ARBA" id="ARBA00023316"/>
    </source>
</evidence>
<dbReference type="EMBL" id="JACYFU010000001">
    <property type="protein sequence ID" value="MBD8064245.1"/>
    <property type="molecule type" value="Genomic_DNA"/>
</dbReference>
<evidence type="ECO:0000256" key="1">
    <source>
        <dbReference type="ARBA" id="ARBA00009943"/>
    </source>
</evidence>
<dbReference type="PROSITE" id="PS51191">
    <property type="entry name" value="FEMABX"/>
    <property type="match status" value="1"/>
</dbReference>
<evidence type="ECO:0000313" key="9">
    <source>
        <dbReference type="Proteomes" id="UP000654108"/>
    </source>
</evidence>
<feature type="domain" description="BioF2-like acetyltransferase" evidence="7">
    <location>
        <begin position="184"/>
        <end position="315"/>
    </location>
</feature>
<keyword evidence="3" id="KW-0133">Cell shape</keyword>
<proteinExistence type="inferred from homology"/>
<evidence type="ECO:0000256" key="2">
    <source>
        <dbReference type="ARBA" id="ARBA00022679"/>
    </source>
</evidence>
<protein>
    <submittedName>
        <fullName evidence="8">GNAT family N-acetyltransferase</fullName>
    </submittedName>
</protein>
<dbReference type="AlphaFoldDB" id="A0A927IP72"/>
<gene>
    <name evidence="8" type="ORF">IC608_01985</name>
</gene>